<sequence>MANPATRWEEQVDVEPARTLRVAGEQERLIAEFRAKVRAAGEQWAGARPAGLAELLCKAAADDPELARLARLGGQLLEDFVEGLSRNVAAVSGDLAADLIDGKRLPHDVLDRLAVAYVVVVARPVAERRAGDARDLAGRGVLCTRRSGVLVLLVPDGDNALLDRVTGELTDAESWVSTAAGPVTGLADAYAEAFDVLRLVVAGCRPCGVYGMTDVLVEHAIIRNDAVTARLAEMIRPLRENQVLWETLVALVRADFNRNQAARDLFIHRSTMDYRLQRIAKITGCDPVSGRGGQLLSAALIADAVA</sequence>
<dbReference type="Proteomes" id="UP001271792">
    <property type="component" value="Unassembled WGS sequence"/>
</dbReference>
<comment type="caution">
    <text evidence="2">The sequence shown here is derived from an EMBL/GenBank/DDBJ whole genome shotgun (WGS) entry which is preliminary data.</text>
</comment>
<reference evidence="2 3" key="2">
    <citation type="submission" date="2023-11" db="EMBL/GenBank/DDBJ databases">
        <authorList>
            <person name="Lara A.C."/>
            <person name="Chronakova A."/>
        </authorList>
    </citation>
    <scope>NUCLEOTIDE SEQUENCE [LARGE SCALE GENOMIC DNA]</scope>
    <source>
        <strain evidence="2 3">BCCO 10_0798</strain>
    </source>
</reference>
<proteinExistence type="predicted"/>
<evidence type="ECO:0000259" key="1">
    <source>
        <dbReference type="Pfam" id="PF13556"/>
    </source>
</evidence>
<organism evidence="2 3">
    <name type="scientific">Lentzea kristufekii</name>
    <dbReference type="NCBI Taxonomy" id="3095430"/>
    <lineage>
        <taxon>Bacteria</taxon>
        <taxon>Bacillati</taxon>
        <taxon>Actinomycetota</taxon>
        <taxon>Actinomycetes</taxon>
        <taxon>Pseudonocardiales</taxon>
        <taxon>Pseudonocardiaceae</taxon>
        <taxon>Lentzea</taxon>
    </lineage>
</organism>
<dbReference type="InterPro" id="IPR042070">
    <property type="entry name" value="PucR_C-HTH_sf"/>
</dbReference>
<dbReference type="PANTHER" id="PTHR33744">
    <property type="entry name" value="CARBOHYDRATE DIACID REGULATOR"/>
    <property type="match status" value="1"/>
</dbReference>
<accession>A0ABU4U885</accession>
<protein>
    <submittedName>
        <fullName evidence="2">Helix-turn-helix domain-containing protein</fullName>
    </submittedName>
</protein>
<dbReference type="Gene3D" id="1.10.10.2840">
    <property type="entry name" value="PucR C-terminal helix-turn-helix domain"/>
    <property type="match status" value="1"/>
</dbReference>
<dbReference type="PANTHER" id="PTHR33744:SF1">
    <property type="entry name" value="DNA-BINDING TRANSCRIPTIONAL ACTIVATOR ADER"/>
    <property type="match status" value="1"/>
</dbReference>
<feature type="domain" description="PucR C-terminal helix-turn-helix" evidence="1">
    <location>
        <begin position="244"/>
        <end position="301"/>
    </location>
</feature>
<gene>
    <name evidence="2" type="ORF">SK571_42880</name>
</gene>
<dbReference type="Pfam" id="PF13556">
    <property type="entry name" value="HTH_30"/>
    <property type="match status" value="1"/>
</dbReference>
<dbReference type="RefSeq" id="WP_319989841.1">
    <property type="nucleotide sequence ID" value="NZ_JAXAVV010000037.1"/>
</dbReference>
<reference evidence="2 3" key="1">
    <citation type="submission" date="2023-11" db="EMBL/GenBank/DDBJ databases">
        <title>Lentzea sokolovensis, sp. nov., Lentzea kristufkii, sp. nov., and Lentzea miocenensis, sp. nov., rare actinobacteria from Sokolov Coal Basin, Miocene lacustrine sediment, Czech Republic.</title>
        <authorList>
            <person name="Lara A."/>
            <person name="Kotroba L."/>
            <person name="Nouioui I."/>
            <person name="Neumann-Schaal M."/>
            <person name="Mast Y."/>
            <person name="Chronakova A."/>
        </authorList>
    </citation>
    <scope>NUCLEOTIDE SEQUENCE [LARGE SCALE GENOMIC DNA]</scope>
    <source>
        <strain evidence="2 3">BCCO 10_0798</strain>
    </source>
</reference>
<name>A0ABU4U885_9PSEU</name>
<evidence type="ECO:0000313" key="3">
    <source>
        <dbReference type="Proteomes" id="UP001271792"/>
    </source>
</evidence>
<dbReference type="InterPro" id="IPR051448">
    <property type="entry name" value="CdaR-like_regulators"/>
</dbReference>
<dbReference type="EMBL" id="JAXAVV010000037">
    <property type="protein sequence ID" value="MDX8056161.1"/>
    <property type="molecule type" value="Genomic_DNA"/>
</dbReference>
<dbReference type="InterPro" id="IPR025736">
    <property type="entry name" value="PucR_C-HTH_dom"/>
</dbReference>
<evidence type="ECO:0000313" key="2">
    <source>
        <dbReference type="EMBL" id="MDX8056161.1"/>
    </source>
</evidence>
<keyword evidence="3" id="KW-1185">Reference proteome</keyword>